<dbReference type="CDD" id="cd02440">
    <property type="entry name" value="AdoMet_MTases"/>
    <property type="match status" value="1"/>
</dbReference>
<evidence type="ECO:0000256" key="2">
    <source>
        <dbReference type="ARBA" id="ARBA00023268"/>
    </source>
</evidence>
<dbReference type="EMBL" id="KV878240">
    <property type="protein sequence ID" value="OJZ87690.1"/>
    <property type="molecule type" value="Genomic_DNA"/>
</dbReference>
<dbReference type="OrthoDB" id="329835at2759"/>
<evidence type="ECO:0000259" key="3">
    <source>
        <dbReference type="SMART" id="SM00822"/>
    </source>
</evidence>
<accession>A0A1M3TLL7</accession>
<keyword evidence="2" id="KW-0511">Multifunctional enzyme</keyword>
<dbReference type="Pfam" id="PF08659">
    <property type="entry name" value="KR"/>
    <property type="match status" value="2"/>
</dbReference>
<dbReference type="InterPro" id="IPR057326">
    <property type="entry name" value="KR_dom"/>
</dbReference>
<evidence type="ECO:0000313" key="6">
    <source>
        <dbReference type="Proteomes" id="UP000184063"/>
    </source>
</evidence>
<dbReference type="Gene3D" id="3.40.50.150">
    <property type="entry name" value="Vaccinia Virus protein VP39"/>
    <property type="match status" value="1"/>
</dbReference>
<dbReference type="SUPFAM" id="SSF53335">
    <property type="entry name" value="S-adenosyl-L-methionine-dependent methyltransferases"/>
    <property type="match status" value="1"/>
</dbReference>
<dbReference type="Pfam" id="PF08242">
    <property type="entry name" value="Methyltransf_12"/>
    <property type="match status" value="1"/>
</dbReference>
<evidence type="ECO:0000259" key="4">
    <source>
        <dbReference type="SMART" id="SM00829"/>
    </source>
</evidence>
<dbReference type="Pfam" id="PF13602">
    <property type="entry name" value="ADH_zinc_N_2"/>
    <property type="match status" value="1"/>
</dbReference>
<dbReference type="Proteomes" id="UP000184063">
    <property type="component" value="Unassembled WGS sequence"/>
</dbReference>
<dbReference type="VEuPathDB" id="FungiDB:ASPFODRAFT_206513"/>
<feature type="domain" description="Enoyl reductase (ER)" evidence="4">
    <location>
        <begin position="310"/>
        <end position="586"/>
    </location>
</feature>
<dbReference type="SMART" id="SM00829">
    <property type="entry name" value="PKS_ER"/>
    <property type="match status" value="1"/>
</dbReference>
<dbReference type="InterPro" id="IPR011032">
    <property type="entry name" value="GroES-like_sf"/>
</dbReference>
<dbReference type="CDD" id="cd05195">
    <property type="entry name" value="enoyl_red"/>
    <property type="match status" value="1"/>
</dbReference>
<name>A0A1M3TLL7_ASPLC</name>
<dbReference type="InterPro" id="IPR013154">
    <property type="entry name" value="ADH-like_N"/>
</dbReference>
<dbReference type="GO" id="GO:0016491">
    <property type="term" value="F:oxidoreductase activity"/>
    <property type="evidence" value="ECO:0007669"/>
    <property type="project" value="InterPro"/>
</dbReference>
<dbReference type="InterPro" id="IPR050444">
    <property type="entry name" value="Polyketide_Synthase"/>
</dbReference>
<dbReference type="InterPro" id="IPR013217">
    <property type="entry name" value="Methyltransf_12"/>
</dbReference>
<sequence>MSLAAPWKLKTSIEYSVLDITRDPLSQGFEPESYDLIVAANVIHATPSLHDSLTNIKKLLAPGGRLLLQETCGNFMFPEYVMQGFLPGWWVGENDQRVEKPYVNVDRWRKELLDIGLSGVDFTTHQFNESIVNMASTRPIPPAAQDNITLLVSEHDSGAAMEVSRQFRSHGSIVELCGLYNLPRNSRFVIVLLDVVSPLLYILDEEGFQQLKDFILGLSNHHECANVPKLCISTLEVNQLADEAIQNLVSLQSHIHKHEICHRWTGRGREYALVKGVIHTVSLQSVPATQDLTKPIDNKLPKKLSLEFIGLLDTLVWREHSHSLLGDDEVEIDVRCVGLNFRDIAISYGLFGYTEDMGYEGSGVVRAVGSKVLHLRPGDRVTFGHPGSLCTRRTMPANFAHKIPDTWSFEESAGLIVVYATVIWCLDVVGALRKGQTWLVHSACGGVGLAAIRFCEMRRAQVYTTVGSEEKVQYLVNECHIPRSRKLLHASWKCVAPGGKMFDIGKRDVLGHSILPMNSFDQARSFYTTDLLQVMQSNLEQGKGATSALLDRAVVHAHHITYFDAADAASAFRYMQSGKHIGKIVIRIPEDPADLPTAPSLATPEFSSERAYLLSGGLGGLGQAIARWMAGNGARDLVFLSPNSGTTEAHKGFFEEPRCIGCQPVAVQGNSYLLEPSKNRRRDPACTGIEGLSTARHVLRGLVMPSSSPSPRYMDLHQALSSTPLDYFIMIGSNAGIHRSPSQANYAAANTFLVGLAKYRHSLGQPAPVLGLGPTAEIGYVSRQPKLQRYFDSLGVRYVREQGLLNVVHLLNKHSNDPALLQNSPVQDPHHLFLGAIYKLR</sequence>
<dbReference type="SMART" id="SM00822">
    <property type="entry name" value="PKS_KR"/>
    <property type="match status" value="1"/>
</dbReference>
<dbReference type="InterPro" id="IPR013968">
    <property type="entry name" value="PKS_KR"/>
</dbReference>
<proteinExistence type="predicted"/>
<keyword evidence="1" id="KW-0808">Transferase</keyword>
<organism evidence="5 6">
    <name type="scientific">Aspergillus luchuensis (strain CBS 106.47)</name>
    <dbReference type="NCBI Taxonomy" id="1137211"/>
    <lineage>
        <taxon>Eukaryota</taxon>
        <taxon>Fungi</taxon>
        <taxon>Dikarya</taxon>
        <taxon>Ascomycota</taxon>
        <taxon>Pezizomycotina</taxon>
        <taxon>Eurotiomycetes</taxon>
        <taxon>Eurotiomycetidae</taxon>
        <taxon>Eurotiales</taxon>
        <taxon>Aspergillaceae</taxon>
        <taxon>Aspergillus</taxon>
        <taxon>Aspergillus subgen. Circumdati</taxon>
    </lineage>
</organism>
<dbReference type="InterPro" id="IPR020843">
    <property type="entry name" value="ER"/>
</dbReference>
<dbReference type="Gene3D" id="3.90.180.10">
    <property type="entry name" value="Medium-chain alcohol dehydrogenases, catalytic domain"/>
    <property type="match status" value="2"/>
</dbReference>
<dbReference type="PANTHER" id="PTHR45681:SF6">
    <property type="entry name" value="POLYKETIDE SYNTHASE 37"/>
    <property type="match status" value="1"/>
</dbReference>
<evidence type="ECO:0000313" key="5">
    <source>
        <dbReference type="EMBL" id="OJZ87690.1"/>
    </source>
</evidence>
<dbReference type="SUPFAM" id="SSF51735">
    <property type="entry name" value="NAD(P)-binding Rossmann-fold domains"/>
    <property type="match status" value="2"/>
</dbReference>
<dbReference type="Gene3D" id="3.40.50.720">
    <property type="entry name" value="NAD(P)-binding Rossmann-like Domain"/>
    <property type="match status" value="3"/>
</dbReference>
<dbReference type="SUPFAM" id="SSF50129">
    <property type="entry name" value="GroES-like"/>
    <property type="match status" value="1"/>
</dbReference>
<dbReference type="AlphaFoldDB" id="A0A1M3TLL7"/>
<gene>
    <name evidence="5" type="ORF">ASPFODRAFT_206513</name>
</gene>
<feature type="domain" description="Ketoreductase" evidence="3">
    <location>
        <begin position="610"/>
        <end position="778"/>
    </location>
</feature>
<protein>
    <submittedName>
        <fullName evidence="5">Uncharacterized protein</fullName>
    </submittedName>
</protein>
<dbReference type="InterPro" id="IPR036291">
    <property type="entry name" value="NAD(P)-bd_dom_sf"/>
</dbReference>
<dbReference type="PANTHER" id="PTHR45681">
    <property type="entry name" value="POLYKETIDE SYNTHASE 44-RELATED"/>
    <property type="match status" value="1"/>
</dbReference>
<dbReference type="InterPro" id="IPR029063">
    <property type="entry name" value="SAM-dependent_MTases_sf"/>
</dbReference>
<dbReference type="Pfam" id="PF08240">
    <property type="entry name" value="ADH_N"/>
    <property type="match status" value="1"/>
</dbReference>
<dbReference type="GO" id="GO:0016740">
    <property type="term" value="F:transferase activity"/>
    <property type="evidence" value="ECO:0007669"/>
    <property type="project" value="UniProtKB-KW"/>
</dbReference>
<evidence type="ECO:0000256" key="1">
    <source>
        <dbReference type="ARBA" id="ARBA00022679"/>
    </source>
</evidence>
<reference evidence="6" key="1">
    <citation type="journal article" date="2017" name="Genome Biol.">
        <title>Comparative genomics reveals high biological diversity and specific adaptations in the industrially and medically important fungal genus Aspergillus.</title>
        <authorList>
            <person name="de Vries R.P."/>
            <person name="Riley R."/>
            <person name="Wiebenga A."/>
            <person name="Aguilar-Osorio G."/>
            <person name="Amillis S."/>
            <person name="Uchima C.A."/>
            <person name="Anderluh G."/>
            <person name="Asadollahi M."/>
            <person name="Askin M."/>
            <person name="Barry K."/>
            <person name="Battaglia E."/>
            <person name="Bayram O."/>
            <person name="Benocci T."/>
            <person name="Braus-Stromeyer S.A."/>
            <person name="Caldana C."/>
            <person name="Canovas D."/>
            <person name="Cerqueira G.C."/>
            <person name="Chen F."/>
            <person name="Chen W."/>
            <person name="Choi C."/>
            <person name="Clum A."/>
            <person name="Dos Santos R.A."/>
            <person name="Damasio A.R."/>
            <person name="Diallinas G."/>
            <person name="Emri T."/>
            <person name="Fekete E."/>
            <person name="Flipphi M."/>
            <person name="Freyberg S."/>
            <person name="Gallo A."/>
            <person name="Gournas C."/>
            <person name="Habgood R."/>
            <person name="Hainaut M."/>
            <person name="Harispe M.L."/>
            <person name="Henrissat B."/>
            <person name="Hilden K.S."/>
            <person name="Hope R."/>
            <person name="Hossain A."/>
            <person name="Karabika E."/>
            <person name="Karaffa L."/>
            <person name="Karanyi Z."/>
            <person name="Krasevec N."/>
            <person name="Kuo A."/>
            <person name="Kusch H."/>
            <person name="LaButti K."/>
            <person name="Lagendijk E.L."/>
            <person name="Lapidus A."/>
            <person name="Levasseur A."/>
            <person name="Lindquist E."/>
            <person name="Lipzen A."/>
            <person name="Logrieco A.F."/>
            <person name="MacCabe A."/>
            <person name="Maekelae M.R."/>
            <person name="Malavazi I."/>
            <person name="Melin P."/>
            <person name="Meyer V."/>
            <person name="Mielnichuk N."/>
            <person name="Miskei M."/>
            <person name="Molnar A.P."/>
            <person name="Mule G."/>
            <person name="Ngan C.Y."/>
            <person name="Orejas M."/>
            <person name="Orosz E."/>
            <person name="Ouedraogo J.P."/>
            <person name="Overkamp K.M."/>
            <person name="Park H.-S."/>
            <person name="Perrone G."/>
            <person name="Piumi F."/>
            <person name="Punt P.J."/>
            <person name="Ram A.F."/>
            <person name="Ramon A."/>
            <person name="Rauscher S."/>
            <person name="Record E."/>
            <person name="Riano-Pachon D.M."/>
            <person name="Robert V."/>
            <person name="Roehrig J."/>
            <person name="Ruller R."/>
            <person name="Salamov A."/>
            <person name="Salih N.S."/>
            <person name="Samson R.A."/>
            <person name="Sandor E."/>
            <person name="Sanguinetti M."/>
            <person name="Schuetze T."/>
            <person name="Sepcic K."/>
            <person name="Shelest E."/>
            <person name="Sherlock G."/>
            <person name="Sophianopoulou V."/>
            <person name="Squina F.M."/>
            <person name="Sun H."/>
            <person name="Susca A."/>
            <person name="Todd R.B."/>
            <person name="Tsang A."/>
            <person name="Unkles S.E."/>
            <person name="van de Wiele N."/>
            <person name="van Rossen-Uffink D."/>
            <person name="Oliveira J.V."/>
            <person name="Vesth T.C."/>
            <person name="Visser J."/>
            <person name="Yu J.-H."/>
            <person name="Zhou M."/>
            <person name="Andersen M.R."/>
            <person name="Archer D.B."/>
            <person name="Baker S.E."/>
            <person name="Benoit I."/>
            <person name="Brakhage A.A."/>
            <person name="Braus G.H."/>
            <person name="Fischer R."/>
            <person name="Frisvad J.C."/>
            <person name="Goldman G.H."/>
            <person name="Houbraken J."/>
            <person name="Oakley B."/>
            <person name="Pocsi I."/>
            <person name="Scazzocchio C."/>
            <person name="Seiboth B."/>
            <person name="vanKuyk P.A."/>
            <person name="Wortman J."/>
            <person name="Dyer P.S."/>
            <person name="Grigoriev I.V."/>
        </authorList>
    </citation>
    <scope>NUCLEOTIDE SEQUENCE [LARGE SCALE GENOMIC DNA]</scope>
    <source>
        <strain evidence="6">CBS 106.47</strain>
    </source>
</reference>